<accession>A0A0M3J713</accession>
<dbReference type="PROSITE" id="PS50071">
    <property type="entry name" value="HOMEOBOX_2"/>
    <property type="match status" value="1"/>
</dbReference>
<dbReference type="Proteomes" id="UP000267096">
    <property type="component" value="Unassembled WGS sequence"/>
</dbReference>
<evidence type="ECO:0000256" key="4">
    <source>
        <dbReference type="ARBA" id="ARBA00023125"/>
    </source>
</evidence>
<dbReference type="Gene3D" id="1.10.10.60">
    <property type="entry name" value="Homeodomain-like"/>
    <property type="match status" value="1"/>
</dbReference>
<evidence type="ECO:0000256" key="7">
    <source>
        <dbReference type="PROSITE-ProRule" id="PRU00108"/>
    </source>
</evidence>
<dbReference type="EMBL" id="UYRR01004791">
    <property type="protein sequence ID" value="VDK21306.1"/>
    <property type="molecule type" value="Genomic_DNA"/>
</dbReference>
<keyword evidence="4 7" id="KW-0238">DNA-binding</keyword>
<keyword evidence="12" id="KW-1185">Reference proteome</keyword>
<dbReference type="GO" id="GO:0030154">
    <property type="term" value="P:cell differentiation"/>
    <property type="evidence" value="ECO:0007669"/>
    <property type="project" value="TreeGrafter"/>
</dbReference>
<keyword evidence="3" id="KW-0217">Developmental protein</keyword>
<proteinExistence type="inferred from homology"/>
<comment type="subcellular location">
    <subcellularLocation>
        <location evidence="1 7 8">Nucleus</location>
    </subcellularLocation>
</comment>
<dbReference type="InterPro" id="IPR050394">
    <property type="entry name" value="Homeobox_NK-like"/>
</dbReference>
<evidence type="ECO:0000256" key="3">
    <source>
        <dbReference type="ARBA" id="ARBA00022473"/>
    </source>
</evidence>
<dbReference type="GO" id="GO:0000978">
    <property type="term" value="F:RNA polymerase II cis-regulatory region sequence-specific DNA binding"/>
    <property type="evidence" value="ECO:0007669"/>
    <property type="project" value="TreeGrafter"/>
</dbReference>
<dbReference type="GO" id="GO:0000981">
    <property type="term" value="F:DNA-binding transcription factor activity, RNA polymerase II-specific"/>
    <property type="evidence" value="ECO:0007669"/>
    <property type="project" value="TreeGrafter"/>
</dbReference>
<reference evidence="11 12" key="2">
    <citation type="submission" date="2018-11" db="EMBL/GenBank/DDBJ databases">
        <authorList>
            <consortium name="Pathogen Informatics"/>
        </authorList>
    </citation>
    <scope>NUCLEOTIDE SEQUENCE [LARGE SCALE GENOMIC DNA]</scope>
</reference>
<reference evidence="13" key="1">
    <citation type="submission" date="2017-02" db="UniProtKB">
        <authorList>
            <consortium name="WormBaseParasite"/>
        </authorList>
    </citation>
    <scope>IDENTIFICATION</scope>
</reference>
<protein>
    <submittedName>
        <fullName evidence="13">Homeobox protein ceh-22 (inferred by orthology to a C. elegans protein)</fullName>
    </submittedName>
</protein>
<evidence type="ECO:0000256" key="6">
    <source>
        <dbReference type="ARBA" id="ARBA00023242"/>
    </source>
</evidence>
<comment type="similarity">
    <text evidence="2">Belongs to the NK-2 homeobox family.</text>
</comment>
<feature type="DNA-binding region" description="Homeobox" evidence="7">
    <location>
        <begin position="62"/>
        <end position="121"/>
    </location>
</feature>
<feature type="domain" description="Homeobox" evidence="10">
    <location>
        <begin position="60"/>
        <end position="120"/>
    </location>
</feature>
<evidence type="ECO:0000313" key="12">
    <source>
        <dbReference type="Proteomes" id="UP000267096"/>
    </source>
</evidence>
<dbReference type="InterPro" id="IPR001356">
    <property type="entry name" value="HD"/>
</dbReference>
<dbReference type="OrthoDB" id="3137333at2759"/>
<evidence type="ECO:0000313" key="13">
    <source>
        <dbReference type="WBParaSite" id="ASIM_0000335501-mRNA-1"/>
    </source>
</evidence>
<dbReference type="PANTHER" id="PTHR24340">
    <property type="entry name" value="HOMEOBOX PROTEIN NKX"/>
    <property type="match status" value="1"/>
</dbReference>
<sequence>MDPMLGMLQSDNLQKDDQSTTTVAKNGATKQDDSDLAGEAEDDDMVDEDDEEGSVGGGKKKRRKRRVLFTKAQTYELERRFRTQRYLSAPEREQLAMQIRLTPTQVKIWFQNHREQFYDNSSDRMSQGNTLSKRKHGYLHNSVVLAHFGVLL</sequence>
<dbReference type="WBParaSite" id="ASIM_0000335501-mRNA-1">
    <property type="protein sequence ID" value="ASIM_0000335501-mRNA-1"/>
    <property type="gene ID" value="ASIM_0000335501"/>
</dbReference>
<dbReference type="SUPFAM" id="SSF46689">
    <property type="entry name" value="Homeodomain-like"/>
    <property type="match status" value="1"/>
</dbReference>
<gene>
    <name evidence="11" type="ORF">ASIM_LOCUS3197</name>
</gene>
<evidence type="ECO:0000256" key="1">
    <source>
        <dbReference type="ARBA" id="ARBA00004123"/>
    </source>
</evidence>
<dbReference type="PANTHER" id="PTHR24340:SF82">
    <property type="entry name" value="HOMEOBOX PROTEIN VND"/>
    <property type="match status" value="1"/>
</dbReference>
<dbReference type="InterPro" id="IPR020479">
    <property type="entry name" value="HD_metazoa"/>
</dbReference>
<keyword evidence="5 7" id="KW-0371">Homeobox</keyword>
<evidence type="ECO:0000313" key="11">
    <source>
        <dbReference type="EMBL" id="VDK21306.1"/>
    </source>
</evidence>
<evidence type="ECO:0000256" key="5">
    <source>
        <dbReference type="ARBA" id="ARBA00023155"/>
    </source>
</evidence>
<evidence type="ECO:0000256" key="8">
    <source>
        <dbReference type="RuleBase" id="RU000682"/>
    </source>
</evidence>
<dbReference type="AlphaFoldDB" id="A0A0M3J713"/>
<name>A0A0M3J713_ANISI</name>
<dbReference type="SMART" id="SM00389">
    <property type="entry name" value="HOX"/>
    <property type="match status" value="1"/>
</dbReference>
<dbReference type="InterPro" id="IPR009057">
    <property type="entry name" value="Homeodomain-like_sf"/>
</dbReference>
<dbReference type="GO" id="GO:0005634">
    <property type="term" value="C:nucleus"/>
    <property type="evidence" value="ECO:0007669"/>
    <property type="project" value="UniProtKB-SubCell"/>
</dbReference>
<evidence type="ECO:0000259" key="10">
    <source>
        <dbReference type="PROSITE" id="PS50071"/>
    </source>
</evidence>
<dbReference type="FunFam" id="1.10.10.60:FF:000101">
    <property type="entry name" value="NK2 homeobox 8"/>
    <property type="match status" value="1"/>
</dbReference>
<organism evidence="13">
    <name type="scientific">Anisakis simplex</name>
    <name type="common">Herring worm</name>
    <dbReference type="NCBI Taxonomy" id="6269"/>
    <lineage>
        <taxon>Eukaryota</taxon>
        <taxon>Metazoa</taxon>
        <taxon>Ecdysozoa</taxon>
        <taxon>Nematoda</taxon>
        <taxon>Chromadorea</taxon>
        <taxon>Rhabditida</taxon>
        <taxon>Spirurina</taxon>
        <taxon>Ascaridomorpha</taxon>
        <taxon>Ascaridoidea</taxon>
        <taxon>Anisakidae</taxon>
        <taxon>Anisakis</taxon>
        <taxon>Anisakis simplex complex</taxon>
    </lineage>
</organism>
<dbReference type="Pfam" id="PF00046">
    <property type="entry name" value="Homeodomain"/>
    <property type="match status" value="1"/>
</dbReference>
<feature type="compositionally biased region" description="Acidic residues" evidence="9">
    <location>
        <begin position="34"/>
        <end position="53"/>
    </location>
</feature>
<evidence type="ECO:0000256" key="2">
    <source>
        <dbReference type="ARBA" id="ARBA00005661"/>
    </source>
</evidence>
<evidence type="ECO:0000256" key="9">
    <source>
        <dbReference type="SAM" id="MobiDB-lite"/>
    </source>
</evidence>
<dbReference type="PRINTS" id="PR00024">
    <property type="entry name" value="HOMEOBOX"/>
</dbReference>
<feature type="region of interest" description="Disordered" evidence="9">
    <location>
        <begin position="1"/>
        <end position="63"/>
    </location>
</feature>
<dbReference type="CDD" id="cd00086">
    <property type="entry name" value="homeodomain"/>
    <property type="match status" value="1"/>
</dbReference>
<keyword evidence="6 7" id="KW-0539">Nucleus</keyword>